<sequence length="260" mass="28754">MSTIHVNRLEAPTGVARRVLREAALRILALHGCDGPQTPMKKRAVRFQGFSIQYYVAEPDSISRRGGIRWNTPFGAKADECQHVMDIEVGEHLLGIGWRGDGPIVHDRFVRGPWELELLRAADMADDIPCMNRVAPAAPERSSRRVWPLEAIVRTGQGRLRRPVAFDVIGYKTCWPATAPAGTSFSELVDLVKHYYDASRSADGAVTSATGFSSFSIRARLGERTFRRSVPIGRPDLRYWIAPHGGARAAASLLVLSVVR</sequence>
<dbReference type="AlphaFoldDB" id="A0AAJ1TQG9"/>
<organism evidence="1 2">
    <name type="scientific">Methylobacterium brachiatum</name>
    <dbReference type="NCBI Taxonomy" id="269660"/>
    <lineage>
        <taxon>Bacteria</taxon>
        <taxon>Pseudomonadati</taxon>
        <taxon>Pseudomonadota</taxon>
        <taxon>Alphaproteobacteria</taxon>
        <taxon>Hyphomicrobiales</taxon>
        <taxon>Methylobacteriaceae</taxon>
        <taxon>Methylobacterium</taxon>
    </lineage>
</organism>
<name>A0AAJ1TQG9_9HYPH</name>
<dbReference type="Proteomes" id="UP001223420">
    <property type="component" value="Unassembled WGS sequence"/>
</dbReference>
<gene>
    <name evidence="1" type="ORF">QO001_001699</name>
</gene>
<reference evidence="1" key="1">
    <citation type="submission" date="2023-07" db="EMBL/GenBank/DDBJ databases">
        <title>Genomic Encyclopedia of Type Strains, Phase IV (KMG-IV): sequencing the most valuable type-strain genomes for metagenomic binning, comparative biology and taxonomic classification.</title>
        <authorList>
            <person name="Goeker M."/>
        </authorList>
    </citation>
    <scope>NUCLEOTIDE SEQUENCE</scope>
    <source>
        <strain evidence="1">DSM 19569</strain>
    </source>
</reference>
<accession>A0AAJ1TQG9</accession>
<dbReference type="RefSeq" id="WP_139239595.1">
    <property type="nucleotide sequence ID" value="NZ_JAJALK010000008.1"/>
</dbReference>
<comment type="caution">
    <text evidence="1">The sequence shown here is derived from an EMBL/GenBank/DDBJ whole genome shotgun (WGS) entry which is preliminary data.</text>
</comment>
<protein>
    <submittedName>
        <fullName evidence="1">Uncharacterized protein</fullName>
    </submittedName>
</protein>
<evidence type="ECO:0000313" key="1">
    <source>
        <dbReference type="EMBL" id="MDQ0542781.1"/>
    </source>
</evidence>
<evidence type="ECO:0000313" key="2">
    <source>
        <dbReference type="Proteomes" id="UP001223420"/>
    </source>
</evidence>
<dbReference type="EMBL" id="JAUSWL010000002">
    <property type="protein sequence ID" value="MDQ0542781.1"/>
    <property type="molecule type" value="Genomic_DNA"/>
</dbReference>
<proteinExistence type="predicted"/>